<feature type="domain" description="MobA/MobL protein" evidence="5">
    <location>
        <begin position="17"/>
        <end position="243"/>
    </location>
</feature>
<dbReference type="NCBIfam" id="NF041496">
    <property type="entry name" value="MobQ"/>
    <property type="match status" value="1"/>
</dbReference>
<name>A0A9D2FGC6_9FIRM</name>
<comment type="caution">
    <text evidence="6">The sequence shown here is derived from an EMBL/GenBank/DDBJ whole genome shotgun (WGS) entry which is preliminary data.</text>
</comment>
<keyword evidence="3" id="KW-0175">Coiled coil</keyword>
<dbReference type="Pfam" id="PF03389">
    <property type="entry name" value="MobA_MobL"/>
    <property type="match status" value="1"/>
</dbReference>
<sequence>MPCPHFQITITQRSKGQSAVAGAAYQSGEKLFSEYDQKTKNYSGKRGILYTEIMLPSNAPPEYANRETLWNSVEAAEKQWNAQLARRFVLALPKEVPPERYPQMVRDYCEKQFVSKGMIADFAIHDPAPPGHNVHCHVMLTLRAMDEQGKWLPKSRKVYDLDENGERIRLPSGNWKSHKEDTVDWNDQKYAEVWRQGWADTVNRYLEAEGRPERLDLRSYERQGLDVIPTVHMGPAVVQMERRGIQTNIGNLNRDIKAANQMLYAIRKTIRGLLDWIEELIQSEKELLKEEAASTDLGVLLNDYLNQRKAERNDWSWSGQQKGDLKDLKDVARAVVYLQQHKILTLEQLHTVLSGVKQKASQARTGMRKAEKRMKDIAGIQSAVAVCQEQKPVHDKYLKIGWKKRQAAFAESHQEELKAYNKAYRYLKAQHIDLNVNLDALEAEYSKLQSDHAAFARQLEQVQAELKPLNDVRYWVGQILGPEQVEVLDKAEGKQSVVEQLRKKDEQSKTSREEKSKESNCQR</sequence>
<evidence type="ECO:0000256" key="3">
    <source>
        <dbReference type="SAM" id="Coils"/>
    </source>
</evidence>
<proteinExistence type="inferred from homology"/>
<feature type="region of interest" description="Disordered" evidence="4">
    <location>
        <begin position="498"/>
        <end position="523"/>
    </location>
</feature>
<reference evidence="6" key="2">
    <citation type="submission" date="2021-04" db="EMBL/GenBank/DDBJ databases">
        <authorList>
            <person name="Gilroy R."/>
        </authorList>
    </citation>
    <scope>NUCLEOTIDE SEQUENCE</scope>
    <source>
        <strain evidence="6">ChiBcec16-3735</strain>
    </source>
</reference>
<dbReference type="Gene3D" id="3.30.930.30">
    <property type="match status" value="1"/>
</dbReference>
<dbReference type="AlphaFoldDB" id="A0A9D2FGC6"/>
<reference evidence="6" key="1">
    <citation type="journal article" date="2021" name="PeerJ">
        <title>Extensive microbial diversity within the chicken gut microbiome revealed by metagenomics and culture.</title>
        <authorList>
            <person name="Gilroy R."/>
            <person name="Ravi A."/>
            <person name="Getino M."/>
            <person name="Pursley I."/>
            <person name="Horton D.L."/>
            <person name="Alikhan N.F."/>
            <person name="Baker D."/>
            <person name="Gharbi K."/>
            <person name="Hall N."/>
            <person name="Watson M."/>
            <person name="Adriaenssens E.M."/>
            <person name="Foster-Nyarko E."/>
            <person name="Jarju S."/>
            <person name="Secka A."/>
            <person name="Antonio M."/>
            <person name="Oren A."/>
            <person name="Chaudhuri R.R."/>
            <person name="La Ragione R."/>
            <person name="Hildebrand F."/>
            <person name="Pallen M.J."/>
        </authorList>
    </citation>
    <scope>NUCLEOTIDE SEQUENCE</scope>
    <source>
        <strain evidence="6">ChiBcec16-3735</strain>
    </source>
</reference>
<keyword evidence="2" id="KW-0184">Conjugation</keyword>
<feature type="coiled-coil region" evidence="3">
    <location>
        <begin position="410"/>
        <end position="465"/>
    </location>
</feature>
<evidence type="ECO:0000313" key="7">
    <source>
        <dbReference type="Proteomes" id="UP000824065"/>
    </source>
</evidence>
<protein>
    <submittedName>
        <fullName evidence="6">MobA/MobL family protein</fullName>
    </submittedName>
</protein>
<evidence type="ECO:0000259" key="5">
    <source>
        <dbReference type="Pfam" id="PF03389"/>
    </source>
</evidence>
<evidence type="ECO:0000256" key="4">
    <source>
        <dbReference type="SAM" id="MobiDB-lite"/>
    </source>
</evidence>
<dbReference type="Proteomes" id="UP000824065">
    <property type="component" value="Unassembled WGS sequence"/>
</dbReference>
<accession>A0A9D2FGC6</accession>
<comment type="similarity">
    <text evidence="1">Belongs to the MobA/MobL family.</text>
</comment>
<feature type="compositionally biased region" description="Basic and acidic residues" evidence="4">
    <location>
        <begin position="500"/>
        <end position="523"/>
    </location>
</feature>
<gene>
    <name evidence="6" type="ORF">H9725_04650</name>
</gene>
<dbReference type="EMBL" id="DXBJ01000029">
    <property type="protein sequence ID" value="HIZ57856.1"/>
    <property type="molecule type" value="Genomic_DNA"/>
</dbReference>
<dbReference type="InterPro" id="IPR005053">
    <property type="entry name" value="MobA_MobL"/>
</dbReference>
<evidence type="ECO:0000313" key="6">
    <source>
        <dbReference type="EMBL" id="HIZ57856.1"/>
    </source>
</evidence>
<evidence type="ECO:0000256" key="1">
    <source>
        <dbReference type="ARBA" id="ARBA00010873"/>
    </source>
</evidence>
<organism evidence="6 7">
    <name type="scientific">Candidatus Faecalibacterium gallistercoris</name>
    <dbReference type="NCBI Taxonomy" id="2838579"/>
    <lineage>
        <taxon>Bacteria</taxon>
        <taxon>Bacillati</taxon>
        <taxon>Bacillota</taxon>
        <taxon>Clostridia</taxon>
        <taxon>Eubacteriales</taxon>
        <taxon>Oscillospiraceae</taxon>
        <taxon>Faecalibacterium</taxon>
    </lineage>
</organism>
<evidence type="ECO:0000256" key="2">
    <source>
        <dbReference type="ARBA" id="ARBA00022971"/>
    </source>
</evidence>